<dbReference type="PANTHER" id="PTHR45138:SF9">
    <property type="entry name" value="DIGUANYLATE CYCLASE DGCM-RELATED"/>
    <property type="match status" value="1"/>
</dbReference>
<organism evidence="5 6">
    <name type="scientific">Candidatus Pullilachnospira gallistercoris</name>
    <dbReference type="NCBI Taxonomy" id="2840911"/>
    <lineage>
        <taxon>Bacteria</taxon>
        <taxon>Bacillati</taxon>
        <taxon>Bacillota</taxon>
        <taxon>Clostridia</taxon>
        <taxon>Lachnospirales</taxon>
        <taxon>Lachnospiraceae</taxon>
        <taxon>Lachnospiraceae incertae sedis</taxon>
        <taxon>Candidatus Pullilachnospira</taxon>
    </lineage>
</organism>
<dbReference type="InterPro" id="IPR050469">
    <property type="entry name" value="Diguanylate_Cyclase"/>
</dbReference>
<gene>
    <name evidence="5" type="ORF">IAA55_00660</name>
</gene>
<dbReference type="InterPro" id="IPR029787">
    <property type="entry name" value="Nucleotide_cyclase"/>
</dbReference>
<name>A0A9D1E854_9FIRM</name>
<evidence type="ECO:0000256" key="1">
    <source>
        <dbReference type="SAM" id="MobiDB-lite"/>
    </source>
</evidence>
<feature type="domain" description="PAS" evidence="2">
    <location>
        <begin position="180"/>
        <end position="226"/>
    </location>
</feature>
<feature type="domain" description="GGDEF" evidence="4">
    <location>
        <begin position="308"/>
        <end position="439"/>
    </location>
</feature>
<dbReference type="NCBIfam" id="TIGR00254">
    <property type="entry name" value="GGDEF"/>
    <property type="match status" value="1"/>
</dbReference>
<protein>
    <submittedName>
        <fullName evidence="5">Diguanylate cyclase</fullName>
    </submittedName>
</protein>
<dbReference type="Gene3D" id="3.10.450.50">
    <property type="match status" value="1"/>
</dbReference>
<dbReference type="AlphaFoldDB" id="A0A9D1E854"/>
<dbReference type="CDD" id="cd01949">
    <property type="entry name" value="GGDEF"/>
    <property type="match status" value="1"/>
</dbReference>
<dbReference type="Proteomes" id="UP000823912">
    <property type="component" value="Unassembled WGS sequence"/>
</dbReference>
<sequence>MVRDLLTQFLDAYLIRRDLRTTMAFLTDDAVVIGMGVSEVAVNKDEIRTKMLRVFERIPAAHRFEIVDYREKMYGSRLYEAYSGILIFAPDEKGREMSFWTRITMAVEKREDEWKIVSFHMSLPADQEENQGMSPLRYGRQSVGKLDPVSSRKLMEIMLSMLPGGITGCYLEEGLPFYIVNDTMLDYLGYTYEEFVEATGECLQKIVAPEDWERVEKTIFEGLREKGEYDVRYRVIRKDGTRLWVDDKGHGIVTEDGRKATVSVMLDVSKNIRLQERLWQETMRDPLTGVFNRRGAISGIKKYLAEGYQGALMILDIDNFKHFNDTYGHQVGDQVLKTLAQVIRQCIREGDVAARFGGDEFLIFLPGCTQREVLRDKARHICCDFRDACAKYDRGSTSVSIGIAVSDEEGDVDSLLKRADDRLYQVKKSGKGTFCYGDSDPVSADASVERGMEKLPAGKLR</sequence>
<dbReference type="PROSITE" id="PS50113">
    <property type="entry name" value="PAC"/>
    <property type="match status" value="1"/>
</dbReference>
<feature type="region of interest" description="Disordered" evidence="1">
    <location>
        <begin position="438"/>
        <end position="461"/>
    </location>
</feature>
<dbReference type="InterPro" id="IPR000160">
    <property type="entry name" value="GGDEF_dom"/>
</dbReference>
<evidence type="ECO:0000259" key="2">
    <source>
        <dbReference type="PROSITE" id="PS50112"/>
    </source>
</evidence>
<dbReference type="Pfam" id="PF13474">
    <property type="entry name" value="SnoaL_3"/>
    <property type="match status" value="1"/>
</dbReference>
<dbReference type="PANTHER" id="PTHR45138">
    <property type="entry name" value="REGULATORY COMPONENTS OF SENSORY TRANSDUCTION SYSTEM"/>
    <property type="match status" value="1"/>
</dbReference>
<dbReference type="CDD" id="cd00130">
    <property type="entry name" value="PAS"/>
    <property type="match status" value="1"/>
</dbReference>
<evidence type="ECO:0000259" key="4">
    <source>
        <dbReference type="PROSITE" id="PS50887"/>
    </source>
</evidence>
<reference evidence="5" key="2">
    <citation type="journal article" date="2021" name="PeerJ">
        <title>Extensive microbial diversity within the chicken gut microbiome revealed by metagenomics and culture.</title>
        <authorList>
            <person name="Gilroy R."/>
            <person name="Ravi A."/>
            <person name="Getino M."/>
            <person name="Pursley I."/>
            <person name="Horton D.L."/>
            <person name="Alikhan N.F."/>
            <person name="Baker D."/>
            <person name="Gharbi K."/>
            <person name="Hall N."/>
            <person name="Watson M."/>
            <person name="Adriaenssens E.M."/>
            <person name="Foster-Nyarko E."/>
            <person name="Jarju S."/>
            <person name="Secka A."/>
            <person name="Antonio M."/>
            <person name="Oren A."/>
            <person name="Chaudhuri R.R."/>
            <person name="La Ragione R."/>
            <person name="Hildebrand F."/>
            <person name="Pallen M.J."/>
        </authorList>
    </citation>
    <scope>NUCLEOTIDE SEQUENCE</scope>
    <source>
        <strain evidence="5">ChiSjej5B23-6657</strain>
    </source>
</reference>
<feature type="domain" description="PAC" evidence="3">
    <location>
        <begin position="229"/>
        <end position="280"/>
    </location>
</feature>
<dbReference type="NCBIfam" id="TIGR00229">
    <property type="entry name" value="sensory_box"/>
    <property type="match status" value="1"/>
</dbReference>
<dbReference type="InterPro" id="IPR037401">
    <property type="entry name" value="SnoaL-like"/>
</dbReference>
<dbReference type="Gene3D" id="3.30.450.20">
    <property type="entry name" value="PAS domain"/>
    <property type="match status" value="1"/>
</dbReference>
<dbReference type="InterPro" id="IPR035965">
    <property type="entry name" value="PAS-like_dom_sf"/>
</dbReference>
<dbReference type="InterPro" id="IPR000014">
    <property type="entry name" value="PAS"/>
</dbReference>
<dbReference type="GO" id="GO:0052621">
    <property type="term" value="F:diguanylate cyclase activity"/>
    <property type="evidence" value="ECO:0007669"/>
    <property type="project" value="TreeGrafter"/>
</dbReference>
<evidence type="ECO:0000259" key="3">
    <source>
        <dbReference type="PROSITE" id="PS50113"/>
    </source>
</evidence>
<dbReference type="EMBL" id="DVHM01000009">
    <property type="protein sequence ID" value="HIR69776.1"/>
    <property type="molecule type" value="Genomic_DNA"/>
</dbReference>
<evidence type="ECO:0000313" key="6">
    <source>
        <dbReference type="Proteomes" id="UP000823912"/>
    </source>
</evidence>
<dbReference type="SUPFAM" id="SSF55073">
    <property type="entry name" value="Nucleotide cyclase"/>
    <property type="match status" value="1"/>
</dbReference>
<dbReference type="SMART" id="SM00267">
    <property type="entry name" value="GGDEF"/>
    <property type="match status" value="1"/>
</dbReference>
<dbReference type="InterPro" id="IPR032710">
    <property type="entry name" value="NTF2-like_dom_sf"/>
</dbReference>
<dbReference type="SUPFAM" id="SSF54427">
    <property type="entry name" value="NTF2-like"/>
    <property type="match status" value="1"/>
</dbReference>
<dbReference type="Pfam" id="PF00990">
    <property type="entry name" value="GGDEF"/>
    <property type="match status" value="1"/>
</dbReference>
<evidence type="ECO:0000313" key="5">
    <source>
        <dbReference type="EMBL" id="HIR69776.1"/>
    </source>
</evidence>
<dbReference type="InterPro" id="IPR000700">
    <property type="entry name" value="PAS-assoc_C"/>
</dbReference>
<accession>A0A9D1E854</accession>
<dbReference type="Gene3D" id="3.30.70.270">
    <property type="match status" value="1"/>
</dbReference>
<comment type="caution">
    <text evidence="5">The sequence shown here is derived from an EMBL/GenBank/DDBJ whole genome shotgun (WGS) entry which is preliminary data.</text>
</comment>
<dbReference type="PROSITE" id="PS50112">
    <property type="entry name" value="PAS"/>
    <property type="match status" value="1"/>
</dbReference>
<dbReference type="InterPro" id="IPR043128">
    <property type="entry name" value="Rev_trsase/Diguanyl_cyclase"/>
</dbReference>
<dbReference type="PROSITE" id="PS50887">
    <property type="entry name" value="GGDEF"/>
    <property type="match status" value="1"/>
</dbReference>
<proteinExistence type="predicted"/>
<reference evidence="5" key="1">
    <citation type="submission" date="2020-10" db="EMBL/GenBank/DDBJ databases">
        <authorList>
            <person name="Gilroy R."/>
        </authorList>
    </citation>
    <scope>NUCLEOTIDE SEQUENCE</scope>
    <source>
        <strain evidence="5">ChiSjej5B23-6657</strain>
    </source>
</reference>
<dbReference type="Pfam" id="PF08447">
    <property type="entry name" value="PAS_3"/>
    <property type="match status" value="1"/>
</dbReference>
<dbReference type="SUPFAM" id="SSF55785">
    <property type="entry name" value="PYP-like sensor domain (PAS domain)"/>
    <property type="match status" value="1"/>
</dbReference>
<dbReference type="FunFam" id="3.30.70.270:FF:000001">
    <property type="entry name" value="Diguanylate cyclase domain protein"/>
    <property type="match status" value="1"/>
</dbReference>
<dbReference type="InterPro" id="IPR013655">
    <property type="entry name" value="PAS_fold_3"/>
</dbReference>